<sequence>MLVEELPNDASISRSTSCPQCRFANPTTHKLFLSFDETVDTVEALEKKLKQYAGEIAALELKQIDKDTLLTEYKSKIAILEKDFQAYKSKNSSHIENQIRLSNSLKSAHDQLDENTKVIRSLEKSNHEKSQKINELNKTIASLEENKSSKKPLESVELNGKQALSSDEALCTKQKGAEKENTLNISESNDIEVVNSTTIGELKKTKIIALEESLIQTKHQLEAEAAKVKRLTLECNRLKTAKLNKSERDDKQSKGTDSAQIMIYQEKLKAMEQKLKHISEEFSKEITKSTQLEIDKLKLQSYIDHMKIKTICSSSMDNKEEPFAVTNMKDLTKFASSAESLNSEASSSRRQPKKTDNAQSRGMRKDENTANSIIIQNYPSLQLLYPLEQTIFLLANQLQIFLRREDILKVNIVGRNAPRPKGNISIFVQFINRDIKNKFLASKSKLNRSDNIFFRSILIKEYIDERVHEVFLYAKQKLVDNGFPYVFWTNNQVFAKRHLTDIRGIPIYTHKQVDELINKPNAELDIDFNFPNLSAL</sequence>
<organism evidence="3 4">
    <name type="scientific">Stomoxys calcitrans</name>
    <name type="common">Stable fly</name>
    <name type="synonym">Conops calcitrans</name>
    <dbReference type="NCBI Taxonomy" id="35570"/>
    <lineage>
        <taxon>Eukaryota</taxon>
        <taxon>Metazoa</taxon>
        <taxon>Ecdysozoa</taxon>
        <taxon>Arthropoda</taxon>
        <taxon>Hexapoda</taxon>
        <taxon>Insecta</taxon>
        <taxon>Pterygota</taxon>
        <taxon>Neoptera</taxon>
        <taxon>Endopterygota</taxon>
        <taxon>Diptera</taxon>
        <taxon>Brachycera</taxon>
        <taxon>Muscomorpha</taxon>
        <taxon>Muscoidea</taxon>
        <taxon>Muscidae</taxon>
        <taxon>Stomoxys</taxon>
    </lineage>
</organism>
<protein>
    <submittedName>
        <fullName evidence="3">Uncharacterized protein</fullName>
    </submittedName>
</protein>
<feature type="compositionally biased region" description="Low complexity" evidence="2">
    <location>
        <begin position="339"/>
        <end position="348"/>
    </location>
</feature>
<proteinExistence type="predicted"/>
<accession>A0A1I8P7W9</accession>
<evidence type="ECO:0000313" key="4">
    <source>
        <dbReference type="Proteomes" id="UP000095300"/>
    </source>
</evidence>
<reference evidence="3" key="1">
    <citation type="submission" date="2020-05" db="UniProtKB">
        <authorList>
            <consortium name="EnsemblMetazoa"/>
        </authorList>
    </citation>
    <scope>IDENTIFICATION</scope>
    <source>
        <strain evidence="3">USDA</strain>
    </source>
</reference>
<evidence type="ECO:0000256" key="1">
    <source>
        <dbReference type="SAM" id="Coils"/>
    </source>
</evidence>
<keyword evidence="4" id="KW-1185">Reference proteome</keyword>
<dbReference type="Proteomes" id="UP000095300">
    <property type="component" value="Unassembled WGS sequence"/>
</dbReference>
<name>A0A1I8P7W9_STOCA</name>
<feature type="coiled-coil region" evidence="1">
    <location>
        <begin position="221"/>
        <end position="281"/>
    </location>
</feature>
<feature type="coiled-coil region" evidence="1">
    <location>
        <begin position="119"/>
        <end position="146"/>
    </location>
</feature>
<dbReference type="VEuPathDB" id="VectorBase:SCAU005639"/>
<evidence type="ECO:0000313" key="3">
    <source>
        <dbReference type="EnsemblMetazoa" id="SCAU005639-PA"/>
    </source>
</evidence>
<dbReference type="EnsemblMetazoa" id="SCAU005639-RA">
    <property type="protein sequence ID" value="SCAU005639-PA"/>
    <property type="gene ID" value="SCAU005639"/>
</dbReference>
<feature type="coiled-coil region" evidence="1">
    <location>
        <begin position="35"/>
        <end position="90"/>
    </location>
</feature>
<gene>
    <name evidence="3" type="primary">106091760</name>
</gene>
<dbReference type="OrthoDB" id="8062037at2759"/>
<feature type="region of interest" description="Disordered" evidence="2">
    <location>
        <begin position="339"/>
        <end position="365"/>
    </location>
</feature>
<evidence type="ECO:0000256" key="2">
    <source>
        <dbReference type="SAM" id="MobiDB-lite"/>
    </source>
</evidence>
<keyword evidence="1" id="KW-0175">Coiled coil</keyword>
<dbReference type="AlphaFoldDB" id="A0A1I8P7W9"/>